<sequence>MWTTMGYSSTAHAQEETTVTAIGVGRTYQRIRTHFHWRGLFKKCATMRGTMHGL</sequence>
<evidence type="ECO:0008006" key="2">
    <source>
        <dbReference type="Google" id="ProtNLM"/>
    </source>
</evidence>
<gene>
    <name evidence="1" type="ORF">L914_13614</name>
</gene>
<name>W2MVP8_PHYNI</name>
<protein>
    <recommendedName>
        <fullName evidence="2">Integrase zinc-binding domain-containing protein</fullName>
    </recommendedName>
</protein>
<evidence type="ECO:0000313" key="1">
    <source>
        <dbReference type="EMBL" id="ETM40426.1"/>
    </source>
</evidence>
<reference evidence="1" key="1">
    <citation type="submission" date="2013-11" db="EMBL/GenBank/DDBJ databases">
        <title>The Genome Sequence of Phytophthora parasitica IAC_01/95.</title>
        <authorList>
            <consortium name="The Broad Institute Genomics Platform"/>
            <person name="Russ C."/>
            <person name="Tyler B."/>
            <person name="Panabieres F."/>
            <person name="Shan W."/>
            <person name="Tripathy S."/>
            <person name="Grunwald N."/>
            <person name="Machado M."/>
            <person name="Johnson C.S."/>
            <person name="Arredondo F."/>
            <person name="Hong C."/>
            <person name="Coffey M."/>
            <person name="Young S.K."/>
            <person name="Zeng Q."/>
            <person name="Gargeya S."/>
            <person name="Fitzgerald M."/>
            <person name="Abouelleil A."/>
            <person name="Alvarado L."/>
            <person name="Chapman S.B."/>
            <person name="Gainer-Dewar J."/>
            <person name="Goldberg J."/>
            <person name="Griggs A."/>
            <person name="Gujja S."/>
            <person name="Hansen M."/>
            <person name="Howarth C."/>
            <person name="Imamovic A."/>
            <person name="Ireland A."/>
            <person name="Larimer J."/>
            <person name="McCowan C."/>
            <person name="Murphy C."/>
            <person name="Pearson M."/>
            <person name="Poon T.W."/>
            <person name="Priest M."/>
            <person name="Roberts A."/>
            <person name="Saif S."/>
            <person name="Shea T."/>
            <person name="Sykes S."/>
            <person name="Wortman J."/>
            <person name="Nusbaum C."/>
            <person name="Birren B."/>
        </authorList>
    </citation>
    <scope>NUCLEOTIDE SEQUENCE [LARGE SCALE GENOMIC DNA]</scope>
    <source>
        <strain evidence="1">IAC_01/95</strain>
    </source>
</reference>
<dbReference type="Proteomes" id="UP000054532">
    <property type="component" value="Unassembled WGS sequence"/>
</dbReference>
<dbReference type="AlphaFoldDB" id="W2MVP8"/>
<accession>W2MVP8</accession>
<dbReference type="EMBL" id="KI694350">
    <property type="protein sequence ID" value="ETM40426.1"/>
    <property type="molecule type" value="Genomic_DNA"/>
</dbReference>
<proteinExistence type="predicted"/>
<organism evidence="1">
    <name type="scientific">Phytophthora nicotianae</name>
    <name type="common">Potato buckeye rot agent</name>
    <name type="synonym">Phytophthora parasitica</name>
    <dbReference type="NCBI Taxonomy" id="4792"/>
    <lineage>
        <taxon>Eukaryota</taxon>
        <taxon>Sar</taxon>
        <taxon>Stramenopiles</taxon>
        <taxon>Oomycota</taxon>
        <taxon>Peronosporomycetes</taxon>
        <taxon>Peronosporales</taxon>
        <taxon>Peronosporaceae</taxon>
        <taxon>Phytophthora</taxon>
    </lineage>
</organism>